<dbReference type="GO" id="GO:0009742">
    <property type="term" value="P:brassinosteroid mediated signaling pathway"/>
    <property type="evidence" value="ECO:0007669"/>
    <property type="project" value="InterPro"/>
</dbReference>
<dbReference type="GO" id="GO:0032784">
    <property type="term" value="P:regulation of DNA-templated transcription elongation"/>
    <property type="evidence" value="ECO:0007669"/>
    <property type="project" value="InterPro"/>
</dbReference>
<sequence>MSDDNASPSVPKNRRRTIIESDEEEEEEFEETPQAAAQNGGGQENGAGNAEEEEHVGAAGRAGGMEAEADEEGPSGADRGAAIDDEDEGLVEDQQAAGEPAERKQKKQSKEGGDREPKKRRKSGEGDKESRKRKQPREKKTGRAKANGEGEEELFDFLEKEGGSEDDSDGVRNAADDAFIDDDGVRKAYDSEDEYGGDPGRAPQAEEAEEDDGGVDALFGKGKKGRKTEKSDMELQIECEEFIALMAEAAESDAESNRAGRPALKKLQMLPNVVATLSNKKLQMKLLQQGVLIALKQWLEPLPDRSLPNIAIRTAILRVLSGMPIDTSEPDVRDWLKDSYLGRVVMFLSRLPDETADNRAVARDLVDKWSRPIFKKSTNYEELRHRQEEHRPAPKQKAVVRRAQSGDDDAGEDHFDAGALLKPGDLRLHATIPQPAAMDYKRRSQSKVTAEEARALAKGGQASEKARRMDKTLQKLRKKTGSMRAEKVSVEGRGLIKYI</sequence>
<evidence type="ECO:0000313" key="4">
    <source>
        <dbReference type="EMBL" id="GAQ80683.1"/>
    </source>
</evidence>
<dbReference type="AlphaFoldDB" id="A0A1Y1HRF8"/>
<name>A0A1Y1HRF8_KLENI</name>
<keyword evidence="1" id="KW-0539">Nucleus</keyword>
<dbReference type="Proteomes" id="UP000054558">
    <property type="component" value="Unassembled WGS sequence"/>
</dbReference>
<dbReference type="OrthoDB" id="21124at2759"/>
<evidence type="ECO:0000256" key="1">
    <source>
        <dbReference type="PROSITE-ProRule" id="PRU00649"/>
    </source>
</evidence>
<accession>A0A1Y1HRF8</accession>
<dbReference type="PANTHER" id="PTHR47350:SF4">
    <property type="entry name" value="PROTEIN IWS1 HOMOLOG 1"/>
    <property type="match status" value="1"/>
</dbReference>
<keyword evidence="5" id="KW-1185">Reference proteome</keyword>
<feature type="compositionally biased region" description="Basic residues" evidence="2">
    <location>
        <begin position="131"/>
        <end position="143"/>
    </location>
</feature>
<dbReference type="OMA" id="REMKEMW"/>
<dbReference type="EMBL" id="DF237008">
    <property type="protein sequence ID" value="GAQ80683.1"/>
    <property type="molecule type" value="Genomic_DNA"/>
</dbReference>
<dbReference type="GO" id="GO:0005634">
    <property type="term" value="C:nucleus"/>
    <property type="evidence" value="ECO:0007669"/>
    <property type="project" value="UniProtKB-SubCell"/>
</dbReference>
<dbReference type="InterPro" id="IPR035441">
    <property type="entry name" value="TFIIS/LEDGF_dom_sf"/>
</dbReference>
<evidence type="ECO:0000256" key="2">
    <source>
        <dbReference type="SAM" id="MobiDB-lite"/>
    </source>
</evidence>
<dbReference type="InterPro" id="IPR044204">
    <property type="entry name" value="IWS1/2"/>
</dbReference>
<feature type="region of interest" description="Disordered" evidence="2">
    <location>
        <begin position="1"/>
        <end position="232"/>
    </location>
</feature>
<dbReference type="GO" id="GO:0023052">
    <property type="term" value="P:signaling"/>
    <property type="evidence" value="ECO:0000318"/>
    <property type="project" value="GO_Central"/>
</dbReference>
<feature type="region of interest" description="Disordered" evidence="2">
    <location>
        <begin position="380"/>
        <end position="415"/>
    </location>
</feature>
<dbReference type="InterPro" id="IPR017923">
    <property type="entry name" value="TFIIS_N"/>
</dbReference>
<evidence type="ECO:0000313" key="5">
    <source>
        <dbReference type="Proteomes" id="UP000054558"/>
    </source>
</evidence>
<feature type="domain" description="TFIIS N-terminal" evidence="3">
    <location>
        <begin position="293"/>
        <end position="376"/>
    </location>
</feature>
<feature type="compositionally biased region" description="Basic and acidic residues" evidence="2">
    <location>
        <begin position="380"/>
        <end position="392"/>
    </location>
</feature>
<feature type="compositionally biased region" description="Acidic residues" evidence="2">
    <location>
        <begin position="20"/>
        <end position="31"/>
    </location>
</feature>
<proteinExistence type="predicted"/>
<comment type="subcellular location">
    <subcellularLocation>
        <location evidence="1">Nucleus</location>
    </subcellularLocation>
</comment>
<dbReference type="Gene3D" id="1.20.930.10">
    <property type="entry name" value="Conserved domain common to transcription factors TFIIS, elongin A, CRSP70"/>
    <property type="match status" value="1"/>
</dbReference>
<dbReference type="STRING" id="105231.A0A1Y1HRF8"/>
<dbReference type="Pfam" id="PF08711">
    <property type="entry name" value="Med26"/>
    <property type="match status" value="1"/>
</dbReference>
<organism evidence="4 5">
    <name type="scientific">Klebsormidium nitens</name>
    <name type="common">Green alga</name>
    <name type="synonym">Ulothrix nitens</name>
    <dbReference type="NCBI Taxonomy" id="105231"/>
    <lineage>
        <taxon>Eukaryota</taxon>
        <taxon>Viridiplantae</taxon>
        <taxon>Streptophyta</taxon>
        <taxon>Klebsormidiophyceae</taxon>
        <taxon>Klebsormidiales</taxon>
        <taxon>Klebsormidiaceae</taxon>
        <taxon>Klebsormidium</taxon>
    </lineage>
</organism>
<gene>
    <name evidence="4" type="ORF">KFL_000590360</name>
</gene>
<feature type="compositionally biased region" description="Basic and acidic residues" evidence="2">
    <location>
        <begin position="100"/>
        <end position="130"/>
    </location>
</feature>
<evidence type="ECO:0000259" key="3">
    <source>
        <dbReference type="PROSITE" id="PS51319"/>
    </source>
</evidence>
<dbReference type="PROSITE" id="PS51319">
    <property type="entry name" value="TFIIS_N"/>
    <property type="match status" value="1"/>
</dbReference>
<reference evidence="4 5" key="1">
    <citation type="journal article" date="2014" name="Nat. Commun.">
        <title>Klebsormidium flaccidum genome reveals primary factors for plant terrestrial adaptation.</title>
        <authorList>
            <person name="Hori K."/>
            <person name="Maruyama F."/>
            <person name="Fujisawa T."/>
            <person name="Togashi T."/>
            <person name="Yamamoto N."/>
            <person name="Seo M."/>
            <person name="Sato S."/>
            <person name="Yamada T."/>
            <person name="Mori H."/>
            <person name="Tajima N."/>
            <person name="Moriyama T."/>
            <person name="Ikeuchi M."/>
            <person name="Watanabe M."/>
            <person name="Wada H."/>
            <person name="Kobayashi K."/>
            <person name="Saito M."/>
            <person name="Masuda T."/>
            <person name="Sasaki-Sekimoto Y."/>
            <person name="Mashiguchi K."/>
            <person name="Awai K."/>
            <person name="Shimojima M."/>
            <person name="Masuda S."/>
            <person name="Iwai M."/>
            <person name="Nobusawa T."/>
            <person name="Narise T."/>
            <person name="Kondo S."/>
            <person name="Saito H."/>
            <person name="Sato R."/>
            <person name="Murakawa M."/>
            <person name="Ihara Y."/>
            <person name="Oshima-Yamada Y."/>
            <person name="Ohtaka K."/>
            <person name="Satoh M."/>
            <person name="Sonobe K."/>
            <person name="Ishii M."/>
            <person name="Ohtani R."/>
            <person name="Kanamori-Sato M."/>
            <person name="Honoki R."/>
            <person name="Miyazaki D."/>
            <person name="Mochizuki H."/>
            <person name="Umetsu J."/>
            <person name="Higashi K."/>
            <person name="Shibata D."/>
            <person name="Kamiya Y."/>
            <person name="Sato N."/>
            <person name="Nakamura Y."/>
            <person name="Tabata S."/>
            <person name="Ida S."/>
            <person name="Kurokawa K."/>
            <person name="Ohta H."/>
        </authorList>
    </citation>
    <scope>NUCLEOTIDE SEQUENCE [LARGE SCALE GENOMIC DNA]</scope>
    <source>
        <strain evidence="4 5">NIES-2285</strain>
    </source>
</reference>
<feature type="compositionally biased region" description="Polar residues" evidence="2">
    <location>
        <begin position="1"/>
        <end position="10"/>
    </location>
</feature>
<protein>
    <recommendedName>
        <fullName evidence="3">TFIIS N-terminal domain-containing protein</fullName>
    </recommendedName>
</protein>
<dbReference type="PANTHER" id="PTHR47350">
    <property type="entry name" value="PROTEIN IWS1 HOMOLOG 1"/>
    <property type="match status" value="1"/>
</dbReference>